<name>A0A4Y6Q2R7_PERCE</name>
<feature type="region of interest" description="Disordered" evidence="2">
    <location>
        <begin position="92"/>
        <end position="117"/>
    </location>
</feature>
<evidence type="ECO:0000313" key="3">
    <source>
        <dbReference type="EMBL" id="QDG54822.1"/>
    </source>
</evidence>
<evidence type="ECO:0000256" key="1">
    <source>
        <dbReference type="SAM" id="Coils"/>
    </source>
</evidence>
<reference evidence="3 4" key="1">
    <citation type="submission" date="2019-06" db="EMBL/GenBank/DDBJ databases">
        <title>Persicimonas caeni gen. nov., sp. nov., a predatory bacterium isolated from solar saltern.</title>
        <authorList>
            <person name="Wang S."/>
        </authorList>
    </citation>
    <scope>NUCLEOTIDE SEQUENCE [LARGE SCALE GENOMIC DNA]</scope>
    <source>
        <strain evidence="3 4">YN101</strain>
    </source>
</reference>
<evidence type="ECO:0000256" key="2">
    <source>
        <dbReference type="SAM" id="MobiDB-lite"/>
    </source>
</evidence>
<keyword evidence="4" id="KW-1185">Reference proteome</keyword>
<gene>
    <name evidence="3" type="ORF">FIV42_02925</name>
</gene>
<protein>
    <recommendedName>
        <fullName evidence="5">DUF4175 domain-containing protein</fullName>
    </recommendedName>
</protein>
<feature type="region of interest" description="Disordered" evidence="2">
    <location>
        <begin position="1"/>
        <end position="28"/>
    </location>
</feature>
<evidence type="ECO:0008006" key="5">
    <source>
        <dbReference type="Google" id="ProtNLM"/>
    </source>
</evidence>
<dbReference type="EMBL" id="CP041186">
    <property type="protein sequence ID" value="QDG54822.1"/>
    <property type="molecule type" value="Genomic_DNA"/>
</dbReference>
<evidence type="ECO:0000313" key="4">
    <source>
        <dbReference type="Proteomes" id="UP000315995"/>
    </source>
</evidence>
<organism evidence="3 4">
    <name type="scientific">Persicimonas caeni</name>
    <dbReference type="NCBI Taxonomy" id="2292766"/>
    <lineage>
        <taxon>Bacteria</taxon>
        <taxon>Deltaproteobacteria</taxon>
        <taxon>Bradymonadales</taxon>
        <taxon>Bradymonadaceae</taxon>
        <taxon>Persicimonas</taxon>
    </lineage>
</organism>
<feature type="coiled-coil region" evidence="1">
    <location>
        <begin position="55"/>
        <end position="91"/>
    </location>
</feature>
<keyword evidence="1" id="KW-0175">Coiled coil</keyword>
<feature type="compositionally biased region" description="Low complexity" evidence="2">
    <location>
        <begin position="106"/>
        <end position="117"/>
    </location>
</feature>
<accession>A0A4Y6Q2R7</accession>
<proteinExistence type="predicted"/>
<accession>A0A5B8YE41</accession>
<sequence>MQTQQQQFEQSLSQLQQAEEQNQPQAFNEAANNVVNLLSSMAQQVNLDQQLNQPLQNLQQSAEQLQVDQPLAQQEQQVRDFFNQAEQVLSQMSQNLQQATGGGPTEGQQQQDEGISQ</sequence>
<dbReference type="AlphaFoldDB" id="A0A4Y6Q2R7"/>
<dbReference type="Proteomes" id="UP000315995">
    <property type="component" value="Chromosome"/>
</dbReference>